<dbReference type="EMBL" id="RXIC02000022">
    <property type="protein sequence ID" value="KAB1215768.1"/>
    <property type="molecule type" value="Genomic_DNA"/>
</dbReference>
<evidence type="ECO:0000313" key="3">
    <source>
        <dbReference type="Proteomes" id="UP000516437"/>
    </source>
</evidence>
<dbReference type="AlphaFoldDB" id="A0A6A1VW45"/>
<evidence type="ECO:0000313" key="2">
    <source>
        <dbReference type="EMBL" id="KAB1215768.1"/>
    </source>
</evidence>
<feature type="region of interest" description="Disordered" evidence="1">
    <location>
        <begin position="21"/>
        <end position="80"/>
    </location>
</feature>
<sequence length="80" mass="8703">MNILKSITVTVWRMLARFGQKHSETGTETVGIVALRPPAQSATPRGYNSDNTPRGYNSDNTPRGYNSDASSASTGPIRNY</sequence>
<reference evidence="2 3" key="1">
    <citation type="journal article" date="2019" name="Plant Biotechnol. J.">
        <title>The red bayberry genome and genetic basis of sex determination.</title>
        <authorList>
            <person name="Jia H.M."/>
            <person name="Jia H.J."/>
            <person name="Cai Q.L."/>
            <person name="Wang Y."/>
            <person name="Zhao H.B."/>
            <person name="Yang W.F."/>
            <person name="Wang G.Y."/>
            <person name="Li Y.H."/>
            <person name="Zhan D.L."/>
            <person name="Shen Y.T."/>
            <person name="Niu Q.F."/>
            <person name="Chang L."/>
            <person name="Qiu J."/>
            <person name="Zhao L."/>
            <person name="Xie H.B."/>
            <person name="Fu W.Y."/>
            <person name="Jin J."/>
            <person name="Li X.W."/>
            <person name="Jiao Y."/>
            <person name="Zhou C.C."/>
            <person name="Tu T."/>
            <person name="Chai C.Y."/>
            <person name="Gao J.L."/>
            <person name="Fan L.J."/>
            <person name="van de Weg E."/>
            <person name="Wang J.Y."/>
            <person name="Gao Z.S."/>
        </authorList>
    </citation>
    <scope>NUCLEOTIDE SEQUENCE [LARGE SCALE GENOMIC DNA]</scope>
    <source>
        <tissue evidence="2">Leaves</tissue>
    </source>
</reference>
<protein>
    <submittedName>
        <fullName evidence="2">Uncharacterized protein</fullName>
    </submittedName>
</protein>
<gene>
    <name evidence="2" type="ORF">CJ030_MR4G003030</name>
</gene>
<keyword evidence="3" id="KW-1185">Reference proteome</keyword>
<comment type="caution">
    <text evidence="2">The sequence shown here is derived from an EMBL/GenBank/DDBJ whole genome shotgun (WGS) entry which is preliminary data.</text>
</comment>
<dbReference type="Proteomes" id="UP000516437">
    <property type="component" value="Chromosome 4"/>
</dbReference>
<name>A0A6A1VW45_9ROSI</name>
<evidence type="ECO:0000256" key="1">
    <source>
        <dbReference type="SAM" id="MobiDB-lite"/>
    </source>
</evidence>
<proteinExistence type="predicted"/>
<organism evidence="2 3">
    <name type="scientific">Morella rubra</name>
    <name type="common">Chinese bayberry</name>
    <dbReference type="NCBI Taxonomy" id="262757"/>
    <lineage>
        <taxon>Eukaryota</taxon>
        <taxon>Viridiplantae</taxon>
        <taxon>Streptophyta</taxon>
        <taxon>Embryophyta</taxon>
        <taxon>Tracheophyta</taxon>
        <taxon>Spermatophyta</taxon>
        <taxon>Magnoliopsida</taxon>
        <taxon>eudicotyledons</taxon>
        <taxon>Gunneridae</taxon>
        <taxon>Pentapetalae</taxon>
        <taxon>rosids</taxon>
        <taxon>fabids</taxon>
        <taxon>Fagales</taxon>
        <taxon>Myricaceae</taxon>
        <taxon>Morella</taxon>
    </lineage>
</organism>
<accession>A0A6A1VW45</accession>
<feature type="compositionally biased region" description="Polar residues" evidence="1">
    <location>
        <begin position="40"/>
        <end position="80"/>
    </location>
</feature>